<dbReference type="InterPro" id="IPR027417">
    <property type="entry name" value="P-loop_NTPase"/>
</dbReference>
<dbReference type="InterPro" id="IPR025669">
    <property type="entry name" value="AAA_dom"/>
</dbReference>
<dbReference type="InterPro" id="IPR051043">
    <property type="entry name" value="Sulfatase_Mod_Factor_Kinase"/>
</dbReference>
<dbReference type="PANTHER" id="PTHR23150">
    <property type="entry name" value="SULFATASE MODIFYING FACTOR 1, 2"/>
    <property type="match status" value="1"/>
</dbReference>
<dbReference type="GO" id="GO:0120147">
    <property type="term" value="F:formylglycine-generating oxidase activity"/>
    <property type="evidence" value="ECO:0007669"/>
    <property type="project" value="TreeGrafter"/>
</dbReference>
<name>A0A484HEP1_9BACT</name>
<dbReference type="InterPro" id="IPR003593">
    <property type="entry name" value="AAA+_ATPase"/>
</dbReference>
<dbReference type="SMART" id="SM00382">
    <property type="entry name" value="AAA"/>
    <property type="match status" value="2"/>
</dbReference>
<dbReference type="Gene3D" id="3.90.1580.10">
    <property type="entry name" value="paralog of FGE (formylglycine-generating enzyme)"/>
    <property type="match status" value="1"/>
</dbReference>
<feature type="domain" description="AAA+ ATPase" evidence="1">
    <location>
        <begin position="369"/>
        <end position="529"/>
    </location>
</feature>
<dbReference type="SUPFAM" id="SSF52540">
    <property type="entry name" value="P-loop containing nucleoside triphosphate hydrolases"/>
    <property type="match status" value="2"/>
</dbReference>
<accession>A0A484HEP1</accession>
<reference evidence="2" key="1">
    <citation type="submission" date="2019-01" db="EMBL/GenBank/DDBJ databases">
        <authorList>
            <consortium name="Genoscope - CEA"/>
            <person name="William W."/>
        </authorList>
    </citation>
    <scope>NUCLEOTIDE SEQUENCE</scope>
    <source>
        <strain evidence="2">CR-1</strain>
    </source>
</reference>
<organism evidence="2">
    <name type="scientific">uncultured Desulfobacteraceae bacterium</name>
    <dbReference type="NCBI Taxonomy" id="218296"/>
    <lineage>
        <taxon>Bacteria</taxon>
        <taxon>Pseudomonadati</taxon>
        <taxon>Thermodesulfobacteriota</taxon>
        <taxon>Desulfobacteria</taxon>
        <taxon>Desulfobacterales</taxon>
        <taxon>Desulfobacteraceae</taxon>
        <taxon>environmental samples</taxon>
    </lineage>
</organism>
<protein>
    <recommendedName>
        <fullName evidence="1">AAA+ ATPase domain-containing protein</fullName>
    </recommendedName>
</protein>
<dbReference type="InterPro" id="IPR005532">
    <property type="entry name" value="SUMF_dom"/>
</dbReference>
<dbReference type="PANTHER" id="PTHR23150:SF19">
    <property type="entry name" value="FORMYLGLYCINE-GENERATING ENZYME"/>
    <property type="match status" value="1"/>
</dbReference>
<evidence type="ECO:0000259" key="1">
    <source>
        <dbReference type="SMART" id="SM00382"/>
    </source>
</evidence>
<sequence>MTRTTFITFYSYKGGVGRTLALGNVAWEAALNGKKVVIIDFDLEAPGIPSLIPFRDSVQRHLNDERKKGGIFEFVKYFKEHQTVPPLSEYYSTEPILSDDFKKNGNIIIIPAGYENSDYKETLQSFDWKKFYEKEDGKELFAELRQQIEFEFKNPDFILIDSRTGLTDIGAISTFLLPDQVVILTGLNDQNIYGCKSVIESIDRESRRRAEENWLRPIDTILAATPVNDSEELRLRKKRLGKAAKELGRKIDVILPYVPILSLEERILTREESGERDSPIPIVREYRKLYALISNKTLHIYFNWIQDRYSHMDAEKLHGKGQAVPLKLPEIFVPLYAYDPARPATKKTVKDPGAGERQEPVDVEKLMAQNDFLLIEGIAGSGKTTVLKHAAYCLAAESANGCGATKSMNGFAPILILLKDVNDYFKDLGPRGRPGDAESVMAWYFRKKTGSAVSIRTANDFIKAGKALILLDGLDELNPRFRNHVVDAFADLRVKHKGVKLVLTGRPHSMEGAAINRLGERHARILAFDRGQIKTYIRRWFEYLYGGSPGIGEMNADAMINEVAGREAISKLSENPLMLTAICILYHDGKELPEQRAELYKKFIDNLLFRRFGDPEKVHNFLKAFAHGMQMKRRRGAGRAFAIKTLKEVYRKRPDETARDYDRRIDETFDDLEPKCGLLKLENGEYAFQNLTFQKFLTAHYLVNRNKGDFSGVIQNLWGDEWHREVIELYIGFLNIDNKETANLIVEKALDKKDTSPYKRWRTASRSFHDIHRDRRDAPVLEKTRGRLIEIMGAEPDPKIRAEAGDILGWLGDPRDLKEFIRIKGGLYDLKDLGEHQIRNFEIGRYPVVNAWFGEFINAGGYENRDFWTPEGWKWREYENVTKPLFWDDRKWRCPNAPVVGVSWYEAAAFVQWLNQTGDDDYTHNLLTEKQWQAAAGGFGKRTYPWGDEWDKNKCNNKEIKIQKTTSVGIFKTGGAPEGVFDLSGNVWEWTTSNYHSKNELADFVFDKKMQKLLDEAERSRDKKLIDDFYKKLGEKKRRLSVLRGGSWIFESFDCRCAARFLPPPDFRFIDSGFRCARTRSM</sequence>
<gene>
    <name evidence="2" type="ORF">EPICR_20216</name>
</gene>
<dbReference type="EMBL" id="CAACVI010000012">
    <property type="protein sequence ID" value="VEN73747.1"/>
    <property type="molecule type" value="Genomic_DNA"/>
</dbReference>
<proteinExistence type="predicted"/>
<dbReference type="InterPro" id="IPR042095">
    <property type="entry name" value="SUMF_sf"/>
</dbReference>
<dbReference type="Pfam" id="PF13614">
    <property type="entry name" value="AAA_31"/>
    <property type="match status" value="1"/>
</dbReference>
<dbReference type="Pfam" id="PF03781">
    <property type="entry name" value="FGE-sulfatase"/>
    <property type="match status" value="1"/>
</dbReference>
<dbReference type="SUPFAM" id="SSF56436">
    <property type="entry name" value="C-type lectin-like"/>
    <property type="match status" value="1"/>
</dbReference>
<dbReference type="AlphaFoldDB" id="A0A484HEP1"/>
<feature type="domain" description="AAA+ ATPase" evidence="1">
    <location>
        <begin position="3"/>
        <end position="219"/>
    </location>
</feature>
<evidence type="ECO:0000313" key="2">
    <source>
        <dbReference type="EMBL" id="VEN73747.1"/>
    </source>
</evidence>
<dbReference type="Gene3D" id="3.40.50.300">
    <property type="entry name" value="P-loop containing nucleotide triphosphate hydrolases"/>
    <property type="match status" value="2"/>
</dbReference>
<dbReference type="InterPro" id="IPR016187">
    <property type="entry name" value="CTDL_fold"/>
</dbReference>
<dbReference type="NCBIfam" id="NF047398">
    <property type="entry name" value="AAA_KGGVGR"/>
    <property type="match status" value="1"/>
</dbReference>